<protein>
    <submittedName>
        <fullName evidence="1">Uncharacterized protein</fullName>
    </submittedName>
</protein>
<comment type="caution">
    <text evidence="1">The sequence shown here is derived from an EMBL/GenBank/DDBJ whole genome shotgun (WGS) entry which is preliminary data.</text>
</comment>
<evidence type="ECO:0000313" key="1">
    <source>
        <dbReference type="EMBL" id="KAJ0173432.1"/>
    </source>
</evidence>
<dbReference type="EMBL" id="CM034405">
    <property type="protein sequence ID" value="KAJ0173432.1"/>
    <property type="molecule type" value="Genomic_DNA"/>
</dbReference>
<reference evidence="1 2" key="1">
    <citation type="journal article" date="2021" name="Front. Genet.">
        <title>Chromosome-Level Genome Assembly Reveals Significant Gene Expansion in the Toll and IMD Signaling Pathways of Dendrolimus kikuchii.</title>
        <authorList>
            <person name="Zhou J."/>
            <person name="Wu P."/>
            <person name="Xiong Z."/>
            <person name="Liu N."/>
            <person name="Zhao N."/>
            <person name="Ji M."/>
            <person name="Qiu Y."/>
            <person name="Yang B."/>
        </authorList>
    </citation>
    <scope>NUCLEOTIDE SEQUENCE [LARGE SCALE GENOMIC DNA]</scope>
    <source>
        <strain evidence="1">Ann1</strain>
    </source>
</reference>
<keyword evidence="2" id="KW-1185">Reference proteome</keyword>
<proteinExistence type="predicted"/>
<dbReference type="Proteomes" id="UP000824533">
    <property type="component" value="Linkage Group LG19"/>
</dbReference>
<gene>
    <name evidence="1" type="ORF">K1T71_010581</name>
</gene>
<accession>A0ACC1CPE6</accession>
<sequence>MEMKNRSVYEDNLESSTPFEQPFNTVNSEDPEKIPISKNIEHCTPTSQKMYLWNQVYWVGNSVYLAAFIGGLLGGPLITYVGRKYSLIGVGVPFFISWIIVASVSNLHLLIAGRVLSGICVGLVYSAFPVYIVETVDPKLRGALGLLPIAFGNGGTLLTHLAGAYLDVSTMAYIAAAVSVPIFLLMFVPPESPRWYIAKGRIHDARKALQWLRGNNYNIENEMEALTHFQIEADKTKGVALKQIFYMENTPAILISFGLMIFQQLTGPNVVFYYAQRLSMTPITASDIQSLYIRIGIASVFSIIIAIILVDLIGRKILLYISSASVILSTSTLSVLAYILESNYNISFGALSQLCLVLYIFGTSVGYESITWLMLAEILPLKIRGTVVPLITGITWLCTIYMGTSFSNMIGSDVPYGSLFFFAVTHLIAIFFIIFCVPETRGKSLEEIEINLTQRVKSVNNGNGADRNTDANL</sequence>
<name>A0ACC1CPE6_9NEOP</name>
<organism evidence="1 2">
    <name type="scientific">Dendrolimus kikuchii</name>
    <dbReference type="NCBI Taxonomy" id="765133"/>
    <lineage>
        <taxon>Eukaryota</taxon>
        <taxon>Metazoa</taxon>
        <taxon>Ecdysozoa</taxon>
        <taxon>Arthropoda</taxon>
        <taxon>Hexapoda</taxon>
        <taxon>Insecta</taxon>
        <taxon>Pterygota</taxon>
        <taxon>Neoptera</taxon>
        <taxon>Endopterygota</taxon>
        <taxon>Lepidoptera</taxon>
        <taxon>Glossata</taxon>
        <taxon>Ditrysia</taxon>
        <taxon>Bombycoidea</taxon>
        <taxon>Lasiocampidae</taxon>
        <taxon>Dendrolimus</taxon>
    </lineage>
</organism>
<evidence type="ECO:0000313" key="2">
    <source>
        <dbReference type="Proteomes" id="UP000824533"/>
    </source>
</evidence>